<sequence>MGFATGLERRGAVYYWRKRLPDRLAERIGLTHVKLSLRTRDPQEARYLGACLNKMAAELLMSVLPEITREQLQSLFRKTFEQHRRKLALLADFARSERGFMPSQEIQEETATGWAYQHFSRKGLHASVDEDARDRFAKVGLSEEEIERVTATVDRMKASGEATPSASRLAEAITETGAEVTAATKAKAQPIYLRALAEALLKTDERYRHDPFDFDAEICALAPEAEGLSEAERGFRPASRTTSELRENGPARGDTSTPPSRPSPTPSMKTAAAHTGSVIAISTKLIEKKLADEVWDEKTARQARMIFDLFGRFLTEEAGVNDLAELRQHHLDAFEIFLRILHKTYGKSPKDRHRTIADLRKDSEQRPSTERGLSGATRNRHLTFIGQLLRRAKSAGVAIDPQLDLTELRARKNKRGRDDRPVPTRIQIETLFHQPVFTGCGDWDDMHQLGEHIFHRAAYFGPLLANYQGMRREEYCGLSADDIITDNGDHPYIHLCLNEFRRLKNPQSVRNLALHPELIRLSFLDYVDAIRKLGYRRLFPDLHSPSSHSLLGDRLYDELRPSFQTCGFTLHQSRHFFNNELKQMRVDAEFRADLMGHGGKTETTERYCNPADVVNQLEDLSKVPIVTAHLSPHAIRLVPWVEEKAIAPWSRAAKAKAKA</sequence>
<evidence type="ECO:0000256" key="2">
    <source>
        <dbReference type="SAM" id="MobiDB-lite"/>
    </source>
</evidence>
<organism evidence="4 5">
    <name type="scientific">Fulvimarina manganoxydans</name>
    <dbReference type="NCBI Taxonomy" id="937218"/>
    <lineage>
        <taxon>Bacteria</taxon>
        <taxon>Pseudomonadati</taxon>
        <taxon>Pseudomonadota</taxon>
        <taxon>Alphaproteobacteria</taxon>
        <taxon>Hyphomicrobiales</taxon>
        <taxon>Aurantimonadaceae</taxon>
        <taxon>Fulvimarina</taxon>
    </lineage>
</organism>
<feature type="compositionally biased region" description="Basic and acidic residues" evidence="2">
    <location>
        <begin position="354"/>
        <end position="369"/>
    </location>
</feature>
<dbReference type="InterPro" id="IPR013762">
    <property type="entry name" value="Integrase-like_cat_sf"/>
</dbReference>
<dbReference type="InterPro" id="IPR046668">
    <property type="entry name" value="DUF6538"/>
</dbReference>
<dbReference type="Proteomes" id="UP000192656">
    <property type="component" value="Unassembled WGS sequence"/>
</dbReference>
<dbReference type="STRING" id="937218.SAMN06297251_1043"/>
<evidence type="ECO:0000313" key="4">
    <source>
        <dbReference type="EMBL" id="SMC56509.1"/>
    </source>
</evidence>
<dbReference type="AlphaFoldDB" id="A0A1W2A6Y9"/>
<dbReference type="EMBL" id="FWXR01000004">
    <property type="protein sequence ID" value="SMC56509.1"/>
    <property type="molecule type" value="Genomic_DNA"/>
</dbReference>
<dbReference type="Pfam" id="PF20172">
    <property type="entry name" value="DUF6538"/>
    <property type="match status" value="1"/>
</dbReference>
<dbReference type="GO" id="GO:0006310">
    <property type="term" value="P:DNA recombination"/>
    <property type="evidence" value="ECO:0007669"/>
    <property type="project" value="UniProtKB-KW"/>
</dbReference>
<gene>
    <name evidence="4" type="ORF">SAMN06297251_1043</name>
</gene>
<keyword evidence="1" id="KW-0233">DNA recombination</keyword>
<evidence type="ECO:0000259" key="3">
    <source>
        <dbReference type="Pfam" id="PF20172"/>
    </source>
</evidence>
<dbReference type="SUPFAM" id="SSF56349">
    <property type="entry name" value="DNA breaking-rejoining enzymes"/>
    <property type="match status" value="1"/>
</dbReference>
<protein>
    <recommendedName>
        <fullName evidence="3">DUF6538 domain-containing protein</fullName>
    </recommendedName>
</protein>
<feature type="region of interest" description="Disordered" evidence="2">
    <location>
        <begin position="349"/>
        <end position="376"/>
    </location>
</feature>
<keyword evidence="5" id="KW-1185">Reference proteome</keyword>
<dbReference type="GO" id="GO:0015074">
    <property type="term" value="P:DNA integration"/>
    <property type="evidence" value="ECO:0007669"/>
    <property type="project" value="InterPro"/>
</dbReference>
<dbReference type="Gene3D" id="1.10.443.10">
    <property type="entry name" value="Intergrase catalytic core"/>
    <property type="match status" value="1"/>
</dbReference>
<evidence type="ECO:0000256" key="1">
    <source>
        <dbReference type="ARBA" id="ARBA00023172"/>
    </source>
</evidence>
<name>A0A1W2A6Y9_9HYPH</name>
<reference evidence="4 5" key="1">
    <citation type="submission" date="2017-04" db="EMBL/GenBank/DDBJ databases">
        <authorList>
            <person name="Afonso C.L."/>
            <person name="Miller P.J."/>
            <person name="Scott M.A."/>
            <person name="Spackman E."/>
            <person name="Goraichik I."/>
            <person name="Dimitrov K.M."/>
            <person name="Suarez D.L."/>
            <person name="Swayne D.E."/>
        </authorList>
    </citation>
    <scope>NUCLEOTIDE SEQUENCE [LARGE SCALE GENOMIC DNA]</scope>
    <source>
        <strain evidence="4 5">CGMCC 1.10972</strain>
    </source>
</reference>
<dbReference type="GO" id="GO:0003677">
    <property type="term" value="F:DNA binding"/>
    <property type="evidence" value="ECO:0007669"/>
    <property type="project" value="InterPro"/>
</dbReference>
<accession>A0A1W2A6Y9</accession>
<evidence type="ECO:0000313" key="5">
    <source>
        <dbReference type="Proteomes" id="UP000192656"/>
    </source>
</evidence>
<dbReference type="RefSeq" id="WP_342170269.1">
    <property type="nucleotide sequence ID" value="NZ_FWXR01000004.1"/>
</dbReference>
<proteinExistence type="predicted"/>
<feature type="region of interest" description="Disordered" evidence="2">
    <location>
        <begin position="227"/>
        <end position="272"/>
    </location>
</feature>
<feature type="domain" description="DUF6538" evidence="3">
    <location>
        <begin position="7"/>
        <end position="50"/>
    </location>
</feature>
<dbReference type="InterPro" id="IPR011010">
    <property type="entry name" value="DNA_brk_join_enz"/>
</dbReference>